<dbReference type="Pfam" id="PF00135">
    <property type="entry name" value="COesterase"/>
    <property type="match status" value="1"/>
</dbReference>
<evidence type="ECO:0000313" key="6">
    <source>
        <dbReference type="Proteomes" id="UP001589647"/>
    </source>
</evidence>
<gene>
    <name evidence="5" type="ORF">ACFFV7_08940</name>
</gene>
<feature type="domain" description="Carboxylesterase type B" evidence="4">
    <location>
        <begin position="4"/>
        <end position="306"/>
    </location>
</feature>
<comment type="caution">
    <text evidence="5">The sequence shown here is derived from an EMBL/GenBank/DDBJ whole genome shotgun (WGS) entry which is preliminary data.</text>
</comment>
<evidence type="ECO:0000256" key="3">
    <source>
        <dbReference type="RuleBase" id="RU361235"/>
    </source>
</evidence>
<evidence type="ECO:0000259" key="4">
    <source>
        <dbReference type="Pfam" id="PF00135"/>
    </source>
</evidence>
<name>A0ABV5I9W0_9ACTN</name>
<dbReference type="PROSITE" id="PS00941">
    <property type="entry name" value="CARBOXYLESTERASE_B_2"/>
    <property type="match status" value="1"/>
</dbReference>
<dbReference type="EC" id="3.1.1.-" evidence="3"/>
<dbReference type="SUPFAM" id="SSF53474">
    <property type="entry name" value="alpha/beta-Hydrolases"/>
    <property type="match status" value="1"/>
</dbReference>
<dbReference type="InterPro" id="IPR050309">
    <property type="entry name" value="Type-B_Carboxylest/Lipase"/>
</dbReference>
<dbReference type="EMBL" id="JBHMEI010000004">
    <property type="protein sequence ID" value="MFB9201312.1"/>
    <property type="molecule type" value="Genomic_DNA"/>
</dbReference>
<proteinExistence type="inferred from homology"/>
<dbReference type="RefSeq" id="WP_189650103.1">
    <property type="nucleotide sequence ID" value="NZ_BMRC01000012.1"/>
</dbReference>
<dbReference type="InterPro" id="IPR019826">
    <property type="entry name" value="Carboxylesterase_B_AS"/>
</dbReference>
<keyword evidence="6" id="KW-1185">Reference proteome</keyword>
<protein>
    <recommendedName>
        <fullName evidence="3">Carboxylic ester hydrolase</fullName>
        <ecNumber evidence="3">3.1.1.-</ecNumber>
    </recommendedName>
</protein>
<keyword evidence="2 3" id="KW-0378">Hydrolase</keyword>
<evidence type="ECO:0000256" key="2">
    <source>
        <dbReference type="ARBA" id="ARBA00022801"/>
    </source>
</evidence>
<reference evidence="5 6" key="1">
    <citation type="submission" date="2024-09" db="EMBL/GenBank/DDBJ databases">
        <authorList>
            <person name="Sun Q."/>
            <person name="Mori K."/>
        </authorList>
    </citation>
    <scope>NUCLEOTIDE SEQUENCE [LARGE SCALE GENOMIC DNA]</scope>
    <source>
        <strain evidence="5 6">CCM 3426</strain>
    </source>
</reference>
<dbReference type="PROSITE" id="PS00122">
    <property type="entry name" value="CARBOXYLESTERASE_B_1"/>
    <property type="match status" value="1"/>
</dbReference>
<dbReference type="InterPro" id="IPR019819">
    <property type="entry name" value="Carboxylesterase_B_CS"/>
</dbReference>
<accession>A0ABV5I9W0</accession>
<organism evidence="5 6">
    <name type="scientific">Nonomuraea spiralis</name>
    <dbReference type="NCBI Taxonomy" id="46182"/>
    <lineage>
        <taxon>Bacteria</taxon>
        <taxon>Bacillati</taxon>
        <taxon>Actinomycetota</taxon>
        <taxon>Actinomycetes</taxon>
        <taxon>Streptosporangiales</taxon>
        <taxon>Streptosporangiaceae</taxon>
        <taxon>Nonomuraea</taxon>
    </lineage>
</organism>
<evidence type="ECO:0000313" key="5">
    <source>
        <dbReference type="EMBL" id="MFB9201312.1"/>
    </source>
</evidence>
<dbReference type="Gene3D" id="3.40.50.1820">
    <property type="entry name" value="alpha/beta hydrolase"/>
    <property type="match status" value="1"/>
</dbReference>
<evidence type="ECO:0000256" key="1">
    <source>
        <dbReference type="ARBA" id="ARBA00005964"/>
    </source>
</evidence>
<dbReference type="InterPro" id="IPR002018">
    <property type="entry name" value="CarbesteraseB"/>
</dbReference>
<dbReference type="PANTHER" id="PTHR11559">
    <property type="entry name" value="CARBOXYLESTERASE"/>
    <property type="match status" value="1"/>
</dbReference>
<dbReference type="InterPro" id="IPR029058">
    <property type="entry name" value="AB_hydrolase_fold"/>
</dbReference>
<sequence length="391" mass="40238">MTLAHTPLGVLRGVRAGGVSTFKGVRYAAPARRLAAPEPARPWRGVADALTPGPPAPQRPGRMAWVPGLEIDPAASAEDCLFLNVWTPSCEGRRPVLVFLHGGAFVFGSGAQAMYDGTALARDHGLVVITVNYRLGLPGFWHGDGVPANLALRDQIAALEWVRDTAAAFGGDPRNVTLAGHSAGGTCVLALMTCAPGLFARAAAMSPVPYGFRTPAEATAWTAAARSALGADPFEVPLADLLAAEEAAVRACAPAGGLLPAAPVVDGDLLAVHPLEAIRSGAAAPVPLLLTTTAEETRLFTAIGQDGLDTGTLFTGPARELADAHHGPAEHRVCGHRSPMSHGGIELGACHLVDVPLYLGTHGTPLTGTGPQVEALARSMSTGFARFVTEG</sequence>
<dbReference type="Proteomes" id="UP001589647">
    <property type="component" value="Unassembled WGS sequence"/>
</dbReference>
<comment type="similarity">
    <text evidence="1 3">Belongs to the type-B carboxylesterase/lipase family.</text>
</comment>